<dbReference type="InterPro" id="IPR000836">
    <property type="entry name" value="PRTase_dom"/>
</dbReference>
<dbReference type="InterPro" id="IPR050054">
    <property type="entry name" value="UPRTase/APRTase"/>
</dbReference>
<feature type="domain" description="Phosphoribosyltransferase" evidence="13">
    <location>
        <begin position="31"/>
        <end position="164"/>
    </location>
</feature>
<dbReference type="STRING" id="29563.SAMN02983006_00674"/>
<dbReference type="NCBIfam" id="NF002634">
    <property type="entry name" value="PRK02304.1-3"/>
    <property type="match status" value="1"/>
</dbReference>
<dbReference type="UniPathway" id="UPA00588">
    <property type="reaction ID" value="UER00646"/>
</dbReference>
<dbReference type="OrthoDB" id="9803963at2"/>
<dbReference type="Pfam" id="PF00156">
    <property type="entry name" value="Pribosyltran"/>
    <property type="match status" value="1"/>
</dbReference>
<evidence type="ECO:0000256" key="9">
    <source>
        <dbReference type="ARBA" id="ARBA00022676"/>
    </source>
</evidence>
<keyword evidence="15" id="KW-1185">Reference proteome</keyword>
<dbReference type="CDD" id="cd06223">
    <property type="entry name" value="PRTases_typeI"/>
    <property type="match status" value="1"/>
</dbReference>
<dbReference type="PANTHER" id="PTHR32315:SF3">
    <property type="entry name" value="ADENINE PHOSPHORIBOSYLTRANSFERASE"/>
    <property type="match status" value="1"/>
</dbReference>
<evidence type="ECO:0000256" key="10">
    <source>
        <dbReference type="ARBA" id="ARBA00022679"/>
    </source>
</evidence>
<dbReference type="GO" id="GO:0006168">
    <property type="term" value="P:adenine salvage"/>
    <property type="evidence" value="ECO:0007669"/>
    <property type="project" value="InterPro"/>
</dbReference>
<dbReference type="FunFam" id="3.40.50.2020:FF:000004">
    <property type="entry name" value="Adenine phosphoribosyltransferase"/>
    <property type="match status" value="1"/>
</dbReference>
<keyword evidence="8 12" id="KW-0963">Cytoplasm</keyword>
<dbReference type="PANTHER" id="PTHR32315">
    <property type="entry name" value="ADENINE PHOSPHORIBOSYLTRANSFERASE"/>
    <property type="match status" value="1"/>
</dbReference>
<keyword evidence="11 12" id="KW-0660">Purine salvage</keyword>
<organism evidence="14 15">
    <name type="scientific">Halanaerobium salsuginis</name>
    <dbReference type="NCBI Taxonomy" id="29563"/>
    <lineage>
        <taxon>Bacteria</taxon>
        <taxon>Bacillati</taxon>
        <taxon>Bacillota</taxon>
        <taxon>Clostridia</taxon>
        <taxon>Halanaerobiales</taxon>
        <taxon>Halanaerobiaceae</taxon>
        <taxon>Halanaerobium</taxon>
    </lineage>
</organism>
<evidence type="ECO:0000256" key="8">
    <source>
        <dbReference type="ARBA" id="ARBA00022490"/>
    </source>
</evidence>
<evidence type="ECO:0000256" key="3">
    <source>
        <dbReference type="ARBA" id="ARBA00004496"/>
    </source>
</evidence>
<evidence type="ECO:0000256" key="7">
    <source>
        <dbReference type="ARBA" id="ARBA00011893"/>
    </source>
</evidence>
<comment type="pathway">
    <text evidence="4 12">Purine metabolism; AMP biosynthesis via salvage pathway; AMP from adenine: step 1/1.</text>
</comment>
<evidence type="ECO:0000256" key="1">
    <source>
        <dbReference type="ARBA" id="ARBA00000868"/>
    </source>
</evidence>
<comment type="similarity">
    <text evidence="5 12">Belongs to the purine/pyrimidine phosphoribosyltransferase family.</text>
</comment>
<comment type="catalytic activity">
    <reaction evidence="1 12">
        <text>AMP + diphosphate = 5-phospho-alpha-D-ribose 1-diphosphate + adenine</text>
        <dbReference type="Rhea" id="RHEA:16609"/>
        <dbReference type="ChEBI" id="CHEBI:16708"/>
        <dbReference type="ChEBI" id="CHEBI:33019"/>
        <dbReference type="ChEBI" id="CHEBI:58017"/>
        <dbReference type="ChEBI" id="CHEBI:456215"/>
        <dbReference type="EC" id="2.4.2.7"/>
    </reaction>
</comment>
<dbReference type="InterPro" id="IPR029057">
    <property type="entry name" value="PRTase-like"/>
</dbReference>
<dbReference type="NCBIfam" id="NF002636">
    <property type="entry name" value="PRK02304.1-5"/>
    <property type="match status" value="1"/>
</dbReference>
<name>A0A1I4G9X8_9FIRM</name>
<evidence type="ECO:0000256" key="6">
    <source>
        <dbReference type="ARBA" id="ARBA00011738"/>
    </source>
</evidence>
<dbReference type="GO" id="GO:0002055">
    <property type="term" value="F:adenine binding"/>
    <property type="evidence" value="ECO:0007669"/>
    <property type="project" value="TreeGrafter"/>
</dbReference>
<dbReference type="AlphaFoldDB" id="A0A1I4G9X8"/>
<dbReference type="GO" id="GO:0005737">
    <property type="term" value="C:cytoplasm"/>
    <property type="evidence" value="ECO:0007669"/>
    <property type="project" value="UniProtKB-SubCell"/>
</dbReference>
<reference evidence="14 15" key="1">
    <citation type="submission" date="2016-10" db="EMBL/GenBank/DDBJ databases">
        <authorList>
            <person name="de Groot N.N."/>
        </authorList>
    </citation>
    <scope>NUCLEOTIDE SEQUENCE [LARGE SCALE GENOMIC DNA]</scope>
    <source>
        <strain evidence="14 15">ATCC 51327</strain>
    </source>
</reference>
<evidence type="ECO:0000256" key="11">
    <source>
        <dbReference type="ARBA" id="ARBA00022726"/>
    </source>
</evidence>
<dbReference type="GO" id="GO:0003999">
    <property type="term" value="F:adenine phosphoribosyltransferase activity"/>
    <property type="evidence" value="ECO:0007669"/>
    <property type="project" value="UniProtKB-UniRule"/>
</dbReference>
<evidence type="ECO:0000259" key="13">
    <source>
        <dbReference type="Pfam" id="PF00156"/>
    </source>
</evidence>
<gene>
    <name evidence="12" type="primary">apt</name>
    <name evidence="14" type="ORF">SAMN02983006_00674</name>
</gene>
<dbReference type="InterPro" id="IPR005764">
    <property type="entry name" value="Ade_phspho_trans"/>
</dbReference>
<evidence type="ECO:0000313" key="15">
    <source>
        <dbReference type="Proteomes" id="UP000199006"/>
    </source>
</evidence>
<dbReference type="GO" id="GO:0044209">
    <property type="term" value="P:AMP salvage"/>
    <property type="evidence" value="ECO:0007669"/>
    <property type="project" value="UniProtKB-UniRule"/>
</dbReference>
<accession>A0A1I4G9X8</accession>
<comment type="subunit">
    <text evidence="6 12">Homodimer.</text>
</comment>
<sequence>MNLSEKIRNIPDFPKEGILFKDITPLLKDSKALKEAIVKLADLFRDYEIDYVVGIEARGFLVGTPLAIELDKGFIPIRKPGKLPYDVLKISYELEYGKNEIEIHRDAIQPGDKVLLVDDLLATGGTTLAATKMINELGGEVVGCAFLLELAELSGREILKDYEVKSLLIE</sequence>
<dbReference type="HAMAP" id="MF_00004">
    <property type="entry name" value="Aden_phosphoribosyltr"/>
    <property type="match status" value="1"/>
</dbReference>
<evidence type="ECO:0000256" key="4">
    <source>
        <dbReference type="ARBA" id="ARBA00004659"/>
    </source>
</evidence>
<comment type="subcellular location">
    <subcellularLocation>
        <location evidence="3 12">Cytoplasm</location>
    </subcellularLocation>
</comment>
<evidence type="ECO:0000256" key="2">
    <source>
        <dbReference type="ARBA" id="ARBA00003968"/>
    </source>
</evidence>
<evidence type="ECO:0000313" key="14">
    <source>
        <dbReference type="EMBL" id="SFL26794.1"/>
    </source>
</evidence>
<proteinExistence type="inferred from homology"/>
<dbReference type="EC" id="2.4.2.7" evidence="7 12"/>
<evidence type="ECO:0000256" key="12">
    <source>
        <dbReference type="HAMAP-Rule" id="MF_00004"/>
    </source>
</evidence>
<evidence type="ECO:0000256" key="5">
    <source>
        <dbReference type="ARBA" id="ARBA00008391"/>
    </source>
</evidence>
<dbReference type="Proteomes" id="UP000199006">
    <property type="component" value="Unassembled WGS sequence"/>
</dbReference>
<dbReference type="NCBIfam" id="TIGR01090">
    <property type="entry name" value="apt"/>
    <property type="match status" value="1"/>
</dbReference>
<comment type="function">
    <text evidence="2 12">Catalyzes a salvage reaction resulting in the formation of AMP, that is energically less costly than de novo synthesis.</text>
</comment>
<keyword evidence="10 12" id="KW-0808">Transferase</keyword>
<dbReference type="EMBL" id="FOTI01000005">
    <property type="protein sequence ID" value="SFL26794.1"/>
    <property type="molecule type" value="Genomic_DNA"/>
</dbReference>
<dbReference type="SUPFAM" id="SSF53271">
    <property type="entry name" value="PRTase-like"/>
    <property type="match status" value="1"/>
</dbReference>
<protein>
    <recommendedName>
        <fullName evidence="7 12">Adenine phosphoribosyltransferase</fullName>
        <shortName evidence="12">APRT</shortName>
        <ecNumber evidence="7 12">2.4.2.7</ecNumber>
    </recommendedName>
</protein>
<dbReference type="NCBIfam" id="NF002633">
    <property type="entry name" value="PRK02304.1-2"/>
    <property type="match status" value="1"/>
</dbReference>
<dbReference type="Gene3D" id="3.40.50.2020">
    <property type="match status" value="1"/>
</dbReference>
<dbReference type="GO" id="GO:0006166">
    <property type="term" value="P:purine ribonucleoside salvage"/>
    <property type="evidence" value="ECO:0007669"/>
    <property type="project" value="UniProtKB-UniRule"/>
</dbReference>
<dbReference type="RefSeq" id="WP_089859665.1">
    <property type="nucleotide sequence ID" value="NZ_FOTI01000005.1"/>
</dbReference>
<keyword evidence="9 12" id="KW-0328">Glycosyltransferase</keyword>
<dbReference type="GO" id="GO:0016208">
    <property type="term" value="F:AMP binding"/>
    <property type="evidence" value="ECO:0007669"/>
    <property type="project" value="TreeGrafter"/>
</dbReference>